<evidence type="ECO:0000313" key="9">
    <source>
        <dbReference type="EMBL" id="QJR15075.1"/>
    </source>
</evidence>
<reference evidence="9 10" key="1">
    <citation type="submission" date="2020-04" db="EMBL/GenBank/DDBJ databases">
        <title>Usitatibacter rugosus gen. nov., sp. nov. and Usitatibacter palustris sp. nov., novel members of Usitatibacteraceae fam. nov. within the order Nitrosomonadales isolated from soil.</title>
        <authorList>
            <person name="Huber K.J."/>
            <person name="Neumann-Schaal M."/>
            <person name="Geppert A."/>
            <person name="Luckner M."/>
            <person name="Wanner G."/>
            <person name="Overmann J."/>
        </authorList>
    </citation>
    <scope>NUCLEOTIDE SEQUENCE [LARGE SCALE GENOMIC DNA]</scope>
    <source>
        <strain evidence="9 10">Swamp67</strain>
    </source>
</reference>
<dbReference type="InterPro" id="IPR002324">
    <property type="entry name" value="Cyt_c_ID"/>
</dbReference>
<evidence type="ECO:0000259" key="8">
    <source>
        <dbReference type="PROSITE" id="PS51007"/>
    </source>
</evidence>
<keyword evidence="10" id="KW-1185">Reference proteome</keyword>
<dbReference type="PROSITE" id="PS51007">
    <property type="entry name" value="CYTC"/>
    <property type="match status" value="2"/>
</dbReference>
<evidence type="ECO:0000256" key="7">
    <source>
        <dbReference type="SAM" id="SignalP"/>
    </source>
</evidence>
<dbReference type="AlphaFoldDB" id="A0A6M4H7C8"/>
<keyword evidence="3 6" id="KW-0479">Metal-binding</keyword>
<evidence type="ECO:0000256" key="6">
    <source>
        <dbReference type="PIRSR" id="PIRSR602324-1"/>
    </source>
</evidence>
<feature type="domain" description="Cytochrome c" evidence="8">
    <location>
        <begin position="53"/>
        <end position="151"/>
    </location>
</feature>
<evidence type="ECO:0000256" key="2">
    <source>
        <dbReference type="ARBA" id="ARBA00022617"/>
    </source>
</evidence>
<keyword evidence="7" id="KW-0732">Signal</keyword>
<keyword evidence="1" id="KW-0813">Transport</keyword>
<dbReference type="PRINTS" id="PR00606">
    <property type="entry name" value="CYTCHROMECID"/>
</dbReference>
<dbReference type="SUPFAM" id="SSF46626">
    <property type="entry name" value="Cytochrome c"/>
    <property type="match status" value="2"/>
</dbReference>
<evidence type="ECO:0000256" key="5">
    <source>
        <dbReference type="ARBA" id="ARBA00023004"/>
    </source>
</evidence>
<feature type="domain" description="Cytochrome c" evidence="8">
    <location>
        <begin position="248"/>
        <end position="333"/>
    </location>
</feature>
<evidence type="ECO:0000256" key="3">
    <source>
        <dbReference type="ARBA" id="ARBA00022723"/>
    </source>
</evidence>
<sequence length="333" mass="35180">MSRFTSALLFVFALPAAAQTTYPGVGRPATPAEITAWDIDVRPDFKGLPAGSGSVAKGQVVWESKCASCHGTFGESNEWFAPIVGGTTAEDVKAGRVKTLVTGDVSRTTLMKLSTISTLWDYINRAMPWTAPKSLTTEEVYAVVAYILNLGDILPSDFVLSNENIAQVQEKLPNRKGMRRDHGLWNVKGPGDVRNVACMKDCPVSSGPASSLPEHARDAHGNLAEQNRPVGGVRGAETTGKPALPKVASVVVGPADLAKSKACTACHNAENRVIGPSWKEIGAKYKGEVGAEAKLIAKIKAGGSGVWGPVPMPANPDLADTDAQALVRWILGK</sequence>
<dbReference type="EMBL" id="CP053073">
    <property type="protein sequence ID" value="QJR15075.1"/>
    <property type="molecule type" value="Genomic_DNA"/>
</dbReference>
<accession>A0A6M4H7C8</accession>
<dbReference type="InterPro" id="IPR009056">
    <property type="entry name" value="Cyt_c-like_dom"/>
</dbReference>
<feature type="binding site" description="covalent" evidence="6">
    <location>
        <position position="312"/>
    </location>
    <ligand>
        <name>heme c</name>
        <dbReference type="ChEBI" id="CHEBI:61717"/>
    </ligand>
</feature>
<name>A0A6M4H7C8_9PROT</name>
<comment type="PTM">
    <text evidence="6">Binds 1 heme c group covalently per subunit.</text>
</comment>
<dbReference type="Proteomes" id="UP000503096">
    <property type="component" value="Chromosome"/>
</dbReference>
<dbReference type="GO" id="GO:0005506">
    <property type="term" value="F:iron ion binding"/>
    <property type="evidence" value="ECO:0007669"/>
    <property type="project" value="InterPro"/>
</dbReference>
<gene>
    <name evidence="9" type="ORF">DSM104440_01891</name>
</gene>
<feature type="chain" id="PRO_5027047885" description="Cytochrome c domain-containing protein" evidence="7">
    <location>
        <begin position="19"/>
        <end position="333"/>
    </location>
</feature>
<dbReference type="InterPro" id="IPR036909">
    <property type="entry name" value="Cyt_c-like_dom_sf"/>
</dbReference>
<dbReference type="Pfam" id="PF13442">
    <property type="entry name" value="Cytochrome_CBB3"/>
    <property type="match status" value="1"/>
</dbReference>
<keyword evidence="2 6" id="KW-0349">Heme</keyword>
<dbReference type="InterPro" id="IPR051459">
    <property type="entry name" value="Cytochrome_c-type_DH"/>
</dbReference>
<dbReference type="GO" id="GO:0020037">
    <property type="term" value="F:heme binding"/>
    <property type="evidence" value="ECO:0007669"/>
    <property type="project" value="InterPro"/>
</dbReference>
<dbReference type="PANTHER" id="PTHR35008">
    <property type="entry name" value="BLL4482 PROTEIN-RELATED"/>
    <property type="match status" value="1"/>
</dbReference>
<proteinExistence type="predicted"/>
<keyword evidence="5 6" id="KW-0408">Iron</keyword>
<evidence type="ECO:0000256" key="1">
    <source>
        <dbReference type="ARBA" id="ARBA00022448"/>
    </source>
</evidence>
<dbReference type="GO" id="GO:0009055">
    <property type="term" value="F:electron transfer activity"/>
    <property type="evidence" value="ECO:0007669"/>
    <property type="project" value="InterPro"/>
</dbReference>
<keyword evidence="4" id="KW-0249">Electron transport</keyword>
<evidence type="ECO:0000313" key="10">
    <source>
        <dbReference type="Proteomes" id="UP000503096"/>
    </source>
</evidence>
<dbReference type="InParanoid" id="A0A6M4H7C8"/>
<protein>
    <recommendedName>
        <fullName evidence="8">Cytochrome c domain-containing protein</fullName>
    </recommendedName>
</protein>
<organism evidence="9 10">
    <name type="scientific">Usitatibacter palustris</name>
    <dbReference type="NCBI Taxonomy" id="2732487"/>
    <lineage>
        <taxon>Bacteria</taxon>
        <taxon>Pseudomonadati</taxon>
        <taxon>Pseudomonadota</taxon>
        <taxon>Betaproteobacteria</taxon>
        <taxon>Nitrosomonadales</taxon>
        <taxon>Usitatibacteraceae</taxon>
        <taxon>Usitatibacter</taxon>
    </lineage>
</organism>
<dbReference type="PANTHER" id="PTHR35008:SF8">
    <property type="entry name" value="ALCOHOL DEHYDROGENASE CYTOCHROME C SUBUNIT"/>
    <property type="match status" value="1"/>
</dbReference>
<feature type="binding site" description="covalent" evidence="6">
    <location>
        <position position="267"/>
    </location>
    <ligand>
        <name>heme c</name>
        <dbReference type="ChEBI" id="CHEBI:61717"/>
    </ligand>
</feature>
<feature type="binding site" description="covalent" evidence="6">
    <location>
        <position position="263"/>
    </location>
    <ligand>
        <name>heme c</name>
        <dbReference type="ChEBI" id="CHEBI:61717"/>
    </ligand>
</feature>
<dbReference type="Gene3D" id="1.10.760.10">
    <property type="entry name" value="Cytochrome c-like domain"/>
    <property type="match status" value="2"/>
</dbReference>
<evidence type="ECO:0000256" key="4">
    <source>
        <dbReference type="ARBA" id="ARBA00022982"/>
    </source>
</evidence>
<dbReference type="KEGG" id="upl:DSM104440_01891"/>
<feature type="signal peptide" evidence="7">
    <location>
        <begin position="1"/>
        <end position="18"/>
    </location>
</feature>
<dbReference type="Pfam" id="PF00034">
    <property type="entry name" value="Cytochrom_C"/>
    <property type="match status" value="1"/>
</dbReference>